<dbReference type="PROSITE" id="PS00409">
    <property type="entry name" value="PROKAR_NTER_METHYL"/>
    <property type="match status" value="1"/>
</dbReference>
<evidence type="ECO:0000313" key="3">
    <source>
        <dbReference type="Proteomes" id="UP000095039"/>
    </source>
</evidence>
<keyword evidence="1" id="KW-0812">Transmembrane</keyword>
<proteinExistence type="predicted"/>
<accession>A0A1E5BYI4</accession>
<dbReference type="Pfam" id="PF07963">
    <property type="entry name" value="N_methyl"/>
    <property type="match status" value="1"/>
</dbReference>
<protein>
    <submittedName>
        <fullName evidence="2">MSHA biogenesis protein MshO</fullName>
    </submittedName>
</protein>
<comment type="caution">
    <text evidence="2">The sequence shown here is derived from an EMBL/GenBank/DDBJ whole genome shotgun (WGS) entry which is preliminary data.</text>
</comment>
<name>A0A1E5BYI4_9GAMM</name>
<evidence type="ECO:0000313" key="2">
    <source>
        <dbReference type="EMBL" id="OEE57972.1"/>
    </source>
</evidence>
<feature type="transmembrane region" description="Helical" evidence="1">
    <location>
        <begin position="12"/>
        <end position="34"/>
    </location>
</feature>
<dbReference type="AlphaFoldDB" id="A0A1E5BYI4"/>
<gene>
    <name evidence="2" type="ORF">A1OK_04885</name>
</gene>
<dbReference type="RefSeq" id="WP_016960807.1">
    <property type="nucleotide sequence ID" value="NZ_AJWN02000104.1"/>
</dbReference>
<sequence>MALLSRKQRGFTLVELIVTMTILAIVSVGIFGFIESSATGYVESRDREALQSQARFAVERLGRELRHAVPNSMTVWDGGSCLTYTPIRYSGVYNQREENVNTLDVALSTEQTDWQDAIKGGDHRLVFLPMTPSDLVGGAANSFAITDASGSTLTLDKSPAVEWPPASPSNRVYIYHHSVTLCFDNGELLRRVNNGATPKNVTLAQNIAAGSRFNLSGESLSSGNLINIYYRFTQSGETSIYNQQVQVLNAP</sequence>
<keyword evidence="1" id="KW-0472">Membrane</keyword>
<dbReference type="Proteomes" id="UP000095039">
    <property type="component" value="Unassembled WGS sequence"/>
</dbReference>
<reference evidence="2 3" key="1">
    <citation type="journal article" date="2012" name="Science">
        <title>Ecological populations of bacteria act as socially cohesive units of antibiotic production and resistance.</title>
        <authorList>
            <person name="Cordero O.X."/>
            <person name="Wildschutte H."/>
            <person name="Kirkup B."/>
            <person name="Proehl S."/>
            <person name="Ngo L."/>
            <person name="Hussain F."/>
            <person name="Le Roux F."/>
            <person name="Mincer T."/>
            <person name="Polz M.F."/>
        </authorList>
    </citation>
    <scope>NUCLEOTIDE SEQUENCE [LARGE SCALE GENOMIC DNA]</scope>
    <source>
        <strain evidence="2 3">FF-454</strain>
    </source>
</reference>
<dbReference type="NCBIfam" id="TIGR02532">
    <property type="entry name" value="IV_pilin_GFxxxE"/>
    <property type="match status" value="1"/>
</dbReference>
<organism evidence="2 3">
    <name type="scientific">Enterovibrio norvegicus FF-454</name>
    <dbReference type="NCBI Taxonomy" id="1185651"/>
    <lineage>
        <taxon>Bacteria</taxon>
        <taxon>Pseudomonadati</taxon>
        <taxon>Pseudomonadota</taxon>
        <taxon>Gammaproteobacteria</taxon>
        <taxon>Vibrionales</taxon>
        <taxon>Vibrionaceae</taxon>
        <taxon>Enterovibrio</taxon>
    </lineage>
</organism>
<dbReference type="EMBL" id="AJWN02000104">
    <property type="protein sequence ID" value="OEE57972.1"/>
    <property type="molecule type" value="Genomic_DNA"/>
</dbReference>
<dbReference type="InterPro" id="IPR012902">
    <property type="entry name" value="N_methyl_site"/>
</dbReference>
<evidence type="ECO:0000256" key="1">
    <source>
        <dbReference type="SAM" id="Phobius"/>
    </source>
</evidence>
<keyword evidence="3" id="KW-1185">Reference proteome</keyword>
<dbReference type="InterPro" id="IPR045584">
    <property type="entry name" value="Pilin-like"/>
</dbReference>
<keyword evidence="1" id="KW-1133">Transmembrane helix</keyword>
<dbReference type="SUPFAM" id="SSF54523">
    <property type="entry name" value="Pili subunits"/>
    <property type="match status" value="1"/>
</dbReference>